<evidence type="ECO:0000313" key="2">
    <source>
        <dbReference type="EMBL" id="KAG6414522.1"/>
    </source>
</evidence>
<dbReference type="Proteomes" id="UP000298416">
    <property type="component" value="Unassembled WGS sequence"/>
</dbReference>
<dbReference type="EMBL" id="PNBA02000008">
    <property type="protein sequence ID" value="KAG6414522.1"/>
    <property type="molecule type" value="Genomic_DNA"/>
</dbReference>
<dbReference type="AlphaFoldDB" id="A0A8X8ZRJ5"/>
<keyword evidence="1" id="KW-0812">Transmembrane</keyword>
<proteinExistence type="predicted"/>
<comment type="caution">
    <text evidence="2">The sequence shown here is derived from an EMBL/GenBank/DDBJ whole genome shotgun (WGS) entry which is preliminary data.</text>
</comment>
<gene>
    <name evidence="2" type="ORF">SASPL_121894</name>
</gene>
<organism evidence="2">
    <name type="scientific">Salvia splendens</name>
    <name type="common">Scarlet sage</name>
    <dbReference type="NCBI Taxonomy" id="180675"/>
    <lineage>
        <taxon>Eukaryota</taxon>
        <taxon>Viridiplantae</taxon>
        <taxon>Streptophyta</taxon>
        <taxon>Embryophyta</taxon>
        <taxon>Tracheophyta</taxon>
        <taxon>Spermatophyta</taxon>
        <taxon>Magnoliopsida</taxon>
        <taxon>eudicotyledons</taxon>
        <taxon>Gunneridae</taxon>
        <taxon>Pentapetalae</taxon>
        <taxon>asterids</taxon>
        <taxon>lamiids</taxon>
        <taxon>Lamiales</taxon>
        <taxon>Lamiaceae</taxon>
        <taxon>Nepetoideae</taxon>
        <taxon>Mentheae</taxon>
        <taxon>Salviinae</taxon>
        <taxon>Salvia</taxon>
        <taxon>Salvia subgen. Calosphace</taxon>
        <taxon>core Calosphace</taxon>
    </lineage>
</organism>
<sequence length="81" mass="9171">MPEMTNSTTMVGDYDGIPERSQSTWRHMAVDLIVVTISLISLISFLLALLFIHIAMMYFISWQGNIRGGQQDLTTDPLPNR</sequence>
<evidence type="ECO:0000256" key="1">
    <source>
        <dbReference type="SAM" id="Phobius"/>
    </source>
</evidence>
<accession>A0A8X8ZRJ5</accession>
<reference evidence="2" key="2">
    <citation type="submission" date="2020-08" db="EMBL/GenBank/DDBJ databases">
        <title>Plant Genome Project.</title>
        <authorList>
            <person name="Zhang R.-G."/>
        </authorList>
    </citation>
    <scope>NUCLEOTIDE SEQUENCE</scope>
    <source>
        <strain evidence="2">Huo1</strain>
        <tissue evidence="2">Leaf</tissue>
    </source>
</reference>
<keyword evidence="1" id="KW-0472">Membrane</keyword>
<keyword evidence="1" id="KW-1133">Transmembrane helix</keyword>
<feature type="transmembrane region" description="Helical" evidence="1">
    <location>
        <begin position="32"/>
        <end position="60"/>
    </location>
</feature>
<protein>
    <submittedName>
        <fullName evidence="2">Uncharacterized protein</fullName>
    </submittedName>
</protein>
<evidence type="ECO:0000313" key="3">
    <source>
        <dbReference type="Proteomes" id="UP000298416"/>
    </source>
</evidence>
<keyword evidence="3" id="KW-1185">Reference proteome</keyword>
<reference evidence="2" key="1">
    <citation type="submission" date="2018-01" db="EMBL/GenBank/DDBJ databases">
        <authorList>
            <person name="Mao J.F."/>
        </authorList>
    </citation>
    <scope>NUCLEOTIDE SEQUENCE</scope>
    <source>
        <strain evidence="2">Huo1</strain>
        <tissue evidence="2">Leaf</tissue>
    </source>
</reference>
<name>A0A8X8ZRJ5_SALSN</name>